<accession>A0ABP7H5Z1</accession>
<evidence type="ECO:0000313" key="6">
    <source>
        <dbReference type="EMBL" id="GAA3785997.1"/>
    </source>
</evidence>
<dbReference type="Proteomes" id="UP001501009">
    <property type="component" value="Unassembled WGS sequence"/>
</dbReference>
<feature type="compositionally biased region" description="Polar residues" evidence="2">
    <location>
        <begin position="264"/>
        <end position="275"/>
    </location>
</feature>
<proteinExistence type="predicted"/>
<keyword evidence="3" id="KW-0472">Membrane</keyword>
<dbReference type="InterPro" id="IPR051024">
    <property type="entry name" value="GlcNAc_Chitin_IntDeg"/>
</dbReference>
<keyword evidence="3" id="KW-0812">Transmembrane</keyword>
<dbReference type="PANTHER" id="PTHR34823">
    <property type="entry name" value="GLCNAC-BINDING PROTEIN A"/>
    <property type="match status" value="1"/>
</dbReference>
<feature type="compositionally biased region" description="Low complexity" evidence="2">
    <location>
        <begin position="237"/>
        <end position="258"/>
    </location>
</feature>
<keyword evidence="6" id="KW-0503">Monooxygenase</keyword>
<keyword evidence="7" id="KW-1185">Reference proteome</keyword>
<evidence type="ECO:0000259" key="5">
    <source>
        <dbReference type="Pfam" id="PF03067"/>
    </source>
</evidence>
<reference evidence="7" key="1">
    <citation type="journal article" date="2019" name="Int. J. Syst. Evol. Microbiol.">
        <title>The Global Catalogue of Microorganisms (GCM) 10K type strain sequencing project: providing services to taxonomists for standard genome sequencing and annotation.</title>
        <authorList>
            <consortium name="The Broad Institute Genomics Platform"/>
            <consortium name="The Broad Institute Genome Sequencing Center for Infectious Disease"/>
            <person name="Wu L."/>
            <person name="Ma J."/>
        </authorList>
    </citation>
    <scope>NUCLEOTIDE SEQUENCE [LARGE SCALE GENOMIC DNA]</scope>
    <source>
        <strain evidence="7">JCM 17138</strain>
    </source>
</reference>
<feature type="chain" id="PRO_5047043580" evidence="4">
    <location>
        <begin position="26"/>
        <end position="313"/>
    </location>
</feature>
<feature type="compositionally biased region" description="Low complexity" evidence="2">
    <location>
        <begin position="217"/>
        <end position="230"/>
    </location>
</feature>
<evidence type="ECO:0000256" key="3">
    <source>
        <dbReference type="SAM" id="Phobius"/>
    </source>
</evidence>
<gene>
    <name evidence="6" type="ORF">GCM10022403_021030</name>
</gene>
<organism evidence="6 7">
    <name type="scientific">Streptomyces coacervatus</name>
    <dbReference type="NCBI Taxonomy" id="647381"/>
    <lineage>
        <taxon>Bacteria</taxon>
        <taxon>Bacillati</taxon>
        <taxon>Actinomycetota</taxon>
        <taxon>Actinomycetes</taxon>
        <taxon>Kitasatosporales</taxon>
        <taxon>Streptomycetaceae</taxon>
        <taxon>Streptomyces</taxon>
    </lineage>
</organism>
<evidence type="ECO:0000256" key="1">
    <source>
        <dbReference type="ARBA" id="ARBA00022729"/>
    </source>
</evidence>
<feature type="domain" description="Chitin-binding type-4" evidence="5">
    <location>
        <begin position="32"/>
        <end position="209"/>
    </location>
</feature>
<dbReference type="RefSeq" id="WP_275773833.1">
    <property type="nucleotide sequence ID" value="NZ_BAABDE010000008.1"/>
</dbReference>
<dbReference type="EMBL" id="BAABDE010000008">
    <property type="protein sequence ID" value="GAA3785997.1"/>
    <property type="molecule type" value="Genomic_DNA"/>
</dbReference>
<dbReference type="Gene3D" id="2.70.50.50">
    <property type="entry name" value="chitin-binding protein cbp21"/>
    <property type="match status" value="1"/>
</dbReference>
<dbReference type="Pfam" id="PF03067">
    <property type="entry name" value="LPMO_10"/>
    <property type="match status" value="1"/>
</dbReference>
<feature type="transmembrane region" description="Helical" evidence="3">
    <location>
        <begin position="289"/>
        <end position="308"/>
    </location>
</feature>
<protein>
    <submittedName>
        <fullName evidence="6">Lytic polysaccharide monooxygenase</fullName>
    </submittedName>
</protein>
<feature type="compositionally biased region" description="Low complexity" evidence="2">
    <location>
        <begin position="276"/>
        <end position="285"/>
    </location>
</feature>
<dbReference type="PANTHER" id="PTHR34823:SF1">
    <property type="entry name" value="CHITIN-BINDING TYPE-4 DOMAIN-CONTAINING PROTEIN"/>
    <property type="match status" value="1"/>
</dbReference>
<feature type="region of interest" description="Disordered" evidence="2">
    <location>
        <begin position="217"/>
        <end position="285"/>
    </location>
</feature>
<sequence length="313" mass="31918">MPRMTAHRTALAAALVTPFLLPLWAAGPAQAHGAPTDPVSRAYACSPDGGSNAQSAACRAAVAANGAPFTFWDNLRVSDVNGRDRQVIPDGKLCSGGLPAYKGLDLARSDWPSTTLTRGATLTMKYASTIPHTGTFKLYLTKPGYDPTKPLTWSELPEKPFASVKDPALTSGAYRITAKLPSDRTGHQVLYTIWQNSSTTDTYYSCSDVVFGAARSGTSGSSSGSAASGNNAGGGSKSASSSPTATPSPRTTPSRTAGAAATPRQESTAPDSTPVASTSTAGSGPSAPMLAGGAAAVLVLTGGAALALRLRRR</sequence>
<keyword evidence="3" id="KW-1133">Transmembrane helix</keyword>
<comment type="caution">
    <text evidence="6">The sequence shown here is derived from an EMBL/GenBank/DDBJ whole genome shotgun (WGS) entry which is preliminary data.</text>
</comment>
<dbReference type="GO" id="GO:0004497">
    <property type="term" value="F:monooxygenase activity"/>
    <property type="evidence" value="ECO:0007669"/>
    <property type="project" value="UniProtKB-KW"/>
</dbReference>
<dbReference type="InterPro" id="IPR004302">
    <property type="entry name" value="Cellulose/chitin-bd_N"/>
</dbReference>
<keyword evidence="6" id="KW-0560">Oxidoreductase</keyword>
<evidence type="ECO:0000256" key="2">
    <source>
        <dbReference type="SAM" id="MobiDB-lite"/>
    </source>
</evidence>
<dbReference type="CDD" id="cd21177">
    <property type="entry name" value="LPMO_AA10"/>
    <property type="match status" value="1"/>
</dbReference>
<evidence type="ECO:0000313" key="7">
    <source>
        <dbReference type="Proteomes" id="UP001501009"/>
    </source>
</evidence>
<keyword evidence="1 4" id="KW-0732">Signal</keyword>
<evidence type="ECO:0000256" key="4">
    <source>
        <dbReference type="SAM" id="SignalP"/>
    </source>
</evidence>
<name>A0ABP7H5Z1_9ACTN</name>
<feature type="signal peptide" evidence="4">
    <location>
        <begin position="1"/>
        <end position="25"/>
    </location>
</feature>
<dbReference type="SUPFAM" id="SSF81296">
    <property type="entry name" value="E set domains"/>
    <property type="match status" value="1"/>
</dbReference>
<dbReference type="InterPro" id="IPR014756">
    <property type="entry name" value="Ig_E-set"/>
</dbReference>